<dbReference type="RefSeq" id="WP_029210602.1">
    <property type="nucleotide sequence ID" value="NZ_DAMCTM010000008.1"/>
</dbReference>
<keyword evidence="2" id="KW-1133">Transmembrane helix</keyword>
<keyword evidence="2" id="KW-0472">Membrane</keyword>
<evidence type="ECO:0000256" key="2">
    <source>
        <dbReference type="SAM" id="Phobius"/>
    </source>
</evidence>
<evidence type="ECO:0000256" key="1">
    <source>
        <dbReference type="SAM" id="MobiDB-lite"/>
    </source>
</evidence>
<keyword evidence="2" id="KW-0812">Transmembrane</keyword>
<evidence type="ECO:0000313" key="5">
    <source>
        <dbReference type="Proteomes" id="UP001521931"/>
    </source>
</evidence>
<dbReference type="InterPro" id="IPR025642">
    <property type="entry name" value="DUF4342"/>
</dbReference>
<evidence type="ECO:0000313" key="4">
    <source>
        <dbReference type="EMBL" id="MCG7320987.1"/>
    </source>
</evidence>
<proteinExistence type="predicted"/>
<gene>
    <name evidence="4" type="ORF">MHL29_03630</name>
</gene>
<feature type="domain" description="DUF4342" evidence="3">
    <location>
        <begin position="9"/>
        <end position="89"/>
    </location>
</feature>
<comment type="caution">
    <text evidence="4">The sequence shown here is derived from an EMBL/GenBank/DDBJ whole genome shotgun (WGS) entry which is preliminary data.</text>
</comment>
<reference evidence="4 5" key="1">
    <citation type="submission" date="2022-02" db="EMBL/GenBank/DDBJ databases">
        <title>Uncovering new skin microbiome diversity through culturing and metagenomics.</title>
        <authorList>
            <person name="Conlan S."/>
            <person name="Deming C."/>
            <person name="Nisc Comparative Sequencing Program N."/>
            <person name="Segre J.A."/>
        </authorList>
    </citation>
    <scope>NUCLEOTIDE SEQUENCE [LARGE SCALE GENOMIC DNA]</scope>
    <source>
        <strain evidence="4 5">ACRQZ</strain>
    </source>
</reference>
<feature type="transmembrane region" description="Helical" evidence="2">
    <location>
        <begin position="57"/>
        <end position="80"/>
    </location>
</feature>
<feature type="region of interest" description="Disordered" evidence="1">
    <location>
        <begin position="92"/>
        <end position="118"/>
    </location>
</feature>
<keyword evidence="5" id="KW-1185">Reference proteome</keyword>
<dbReference type="Proteomes" id="UP001521931">
    <property type="component" value="Unassembled WGS sequence"/>
</dbReference>
<name>A0ABS9PZC4_9MICO</name>
<dbReference type="Pfam" id="PF14242">
    <property type="entry name" value="DUF4342"/>
    <property type="match status" value="1"/>
</dbReference>
<protein>
    <submittedName>
        <fullName evidence="4">DUF4342 domain-containing protein</fullName>
    </submittedName>
</protein>
<accession>A0ABS9PZC4</accession>
<organism evidence="4 5">
    <name type="scientific">Arsenicicoccus bolidensis</name>
    <dbReference type="NCBI Taxonomy" id="229480"/>
    <lineage>
        <taxon>Bacteria</taxon>
        <taxon>Bacillati</taxon>
        <taxon>Actinomycetota</taxon>
        <taxon>Actinomycetes</taxon>
        <taxon>Micrococcales</taxon>
        <taxon>Intrasporangiaceae</taxon>
        <taxon>Arsenicicoccus</taxon>
    </lineage>
</organism>
<dbReference type="EMBL" id="JAKRCV010000007">
    <property type="protein sequence ID" value="MCG7320987.1"/>
    <property type="molecule type" value="Genomic_DNA"/>
</dbReference>
<sequence>MSDAPQDKQTFTERMDVASHQLVGKVRELVQDGNAKRVVIKDQDGKELLTVPLTMGVAAGGVLTLAAPMLAAIGAVAALVTKVQLEVVREGTPGEAAATGSDEPGAGQPDVTPLGDGS</sequence>
<evidence type="ECO:0000259" key="3">
    <source>
        <dbReference type="Pfam" id="PF14242"/>
    </source>
</evidence>